<dbReference type="InterPro" id="IPR003798">
    <property type="entry name" value="DNA_recombination_RmuC"/>
</dbReference>
<comment type="function">
    <text evidence="1">Involved in DNA recombination.</text>
</comment>
<keyword evidence="6" id="KW-1133">Transmembrane helix</keyword>
<evidence type="ECO:0000256" key="4">
    <source>
        <dbReference type="ARBA" id="ARBA00023172"/>
    </source>
</evidence>
<feature type="coiled-coil region" evidence="5">
    <location>
        <begin position="314"/>
        <end position="341"/>
    </location>
</feature>
<evidence type="ECO:0000256" key="6">
    <source>
        <dbReference type="SAM" id="Phobius"/>
    </source>
</evidence>
<proteinExistence type="inferred from homology"/>
<evidence type="ECO:0000256" key="2">
    <source>
        <dbReference type="ARBA" id="ARBA00009840"/>
    </source>
</evidence>
<dbReference type="PANTHER" id="PTHR30563:SF0">
    <property type="entry name" value="DNA RECOMBINATION PROTEIN RMUC"/>
    <property type="match status" value="1"/>
</dbReference>
<dbReference type="EMBL" id="JACNJH010000140">
    <property type="protein sequence ID" value="MBC8361600.1"/>
    <property type="molecule type" value="Genomic_DNA"/>
</dbReference>
<keyword evidence="3 5" id="KW-0175">Coiled coil</keyword>
<protein>
    <submittedName>
        <fullName evidence="7">DNA recombination protein RmuC</fullName>
    </submittedName>
</protein>
<keyword evidence="4" id="KW-0233">DNA recombination</keyword>
<dbReference type="AlphaFoldDB" id="A0A8J6NSI4"/>
<comment type="similarity">
    <text evidence="2">Belongs to the RmuC family.</text>
</comment>
<reference evidence="7 8" key="1">
    <citation type="submission" date="2020-08" db="EMBL/GenBank/DDBJ databases">
        <title>Bridging the membrane lipid divide: bacteria of the FCB group superphylum have the potential to synthesize archaeal ether lipids.</title>
        <authorList>
            <person name="Villanueva L."/>
            <person name="Von Meijenfeldt F.A.B."/>
            <person name="Westbye A.B."/>
            <person name="Yadav S."/>
            <person name="Hopmans E.C."/>
            <person name="Dutilh B.E."/>
            <person name="Sinninghe Damste J.S."/>
        </authorList>
    </citation>
    <scope>NUCLEOTIDE SEQUENCE [LARGE SCALE GENOMIC DNA]</scope>
    <source>
        <strain evidence="7">NIOZ-UU30</strain>
    </source>
</reference>
<evidence type="ECO:0000256" key="5">
    <source>
        <dbReference type="SAM" id="Coils"/>
    </source>
</evidence>
<accession>A0A8J6NSI4</accession>
<sequence>MLNTTLVVIGVIAGVLLGWLLASLRTRSFQDRLEDELREQIAAKDEQINATRSREAQLIAEKSAEITARESAEQQLAELRRQAGENEARIDQLQNELRIGSNALSKSQADLEAARNLLADKEALYEKQLKESKEAQDKAIANLRESFKALSADALKENVPEFLRLASESFAKLQEAAKGDLSKRQEAIAGLLKPLEEQLRTYQERLQQSESSQSTALGEVRKQLETLTKQSESLANETERFRMVLKSSQARGRWGEETLRRVVEAAGLSVHCDFIEQSKEGDKKPDMIVRLPSDRIIIIDAKVPDLDFIAALDAADLEKRSQSLQAHARKLKEAIRDLANRNYPAQFPNSLDYVVLFLPAESLFSAALEGDRDLIVWAANNRIMLATPASLIALLRSVSVSWQQFAQTENTRAIADAAKELYGRVAKFFEHFEKIRTGLIKANEAFNDAVGSYERMVRPSGERLSKLGLNTGGKELADVKPLDAALRLPEGNPQEKS</sequence>
<name>A0A8J6NSI4_9BACT</name>
<comment type="caution">
    <text evidence="7">The sequence shown here is derived from an EMBL/GenBank/DDBJ whole genome shotgun (WGS) entry which is preliminary data.</text>
</comment>
<dbReference type="GO" id="GO:0006310">
    <property type="term" value="P:DNA recombination"/>
    <property type="evidence" value="ECO:0007669"/>
    <property type="project" value="UniProtKB-KW"/>
</dbReference>
<evidence type="ECO:0000313" key="8">
    <source>
        <dbReference type="Proteomes" id="UP000603434"/>
    </source>
</evidence>
<keyword evidence="6" id="KW-0472">Membrane</keyword>
<dbReference type="PANTHER" id="PTHR30563">
    <property type="entry name" value="DNA RECOMBINATION PROTEIN RMUC"/>
    <property type="match status" value="1"/>
</dbReference>
<dbReference type="Pfam" id="PF02646">
    <property type="entry name" value="RmuC"/>
    <property type="match status" value="1"/>
</dbReference>
<evidence type="ECO:0000256" key="1">
    <source>
        <dbReference type="ARBA" id="ARBA00003416"/>
    </source>
</evidence>
<gene>
    <name evidence="7" type="primary">rmuC</name>
    <name evidence="7" type="ORF">H8E23_09395</name>
</gene>
<keyword evidence="6" id="KW-0812">Transmembrane</keyword>
<feature type="coiled-coil region" evidence="5">
    <location>
        <begin position="192"/>
        <end position="237"/>
    </location>
</feature>
<dbReference type="Proteomes" id="UP000603434">
    <property type="component" value="Unassembled WGS sequence"/>
</dbReference>
<evidence type="ECO:0000313" key="7">
    <source>
        <dbReference type="EMBL" id="MBC8361600.1"/>
    </source>
</evidence>
<feature type="transmembrane region" description="Helical" evidence="6">
    <location>
        <begin position="6"/>
        <end position="24"/>
    </location>
</feature>
<organism evidence="7 8">
    <name type="scientific">Candidatus Desulfatibia profunda</name>
    <dbReference type="NCBI Taxonomy" id="2841695"/>
    <lineage>
        <taxon>Bacteria</taxon>
        <taxon>Pseudomonadati</taxon>
        <taxon>Thermodesulfobacteriota</taxon>
        <taxon>Desulfobacteria</taxon>
        <taxon>Desulfobacterales</taxon>
        <taxon>Desulfobacterales incertae sedis</taxon>
        <taxon>Candidatus Desulfatibia</taxon>
    </lineage>
</organism>
<evidence type="ECO:0000256" key="3">
    <source>
        <dbReference type="ARBA" id="ARBA00023054"/>
    </source>
</evidence>
<feature type="coiled-coil region" evidence="5">
    <location>
        <begin position="30"/>
        <end position="146"/>
    </location>
</feature>